<feature type="domain" description="WKF" evidence="2">
    <location>
        <begin position="129"/>
        <end position="189"/>
    </location>
</feature>
<dbReference type="PANTHER" id="PTHR22306">
    <property type="entry name" value="CHROMOSOME 7 OPEN READING FRAME 50"/>
    <property type="match status" value="1"/>
</dbReference>
<dbReference type="STRING" id="70667.A0A183SXE6"/>
<accession>A0A183SXE6</accession>
<evidence type="ECO:0000313" key="4">
    <source>
        <dbReference type="Proteomes" id="UP000275846"/>
    </source>
</evidence>
<reference evidence="3 4" key="2">
    <citation type="submission" date="2018-11" db="EMBL/GenBank/DDBJ databases">
        <authorList>
            <consortium name="Pathogen Informatics"/>
        </authorList>
    </citation>
    <scope>NUCLEOTIDE SEQUENCE [LARGE SCALE GENOMIC DNA]</scope>
    <source>
        <strain evidence="3 4">NST_G2</strain>
    </source>
</reference>
<evidence type="ECO:0000313" key="3">
    <source>
        <dbReference type="EMBL" id="VDL95281.1"/>
    </source>
</evidence>
<dbReference type="Proteomes" id="UP000275846">
    <property type="component" value="Unassembled WGS sequence"/>
</dbReference>
<dbReference type="WBParaSite" id="SSLN_0000923501-mRNA-1">
    <property type="protein sequence ID" value="SSLN_0000923501-mRNA-1"/>
    <property type="gene ID" value="SSLN_0000923501"/>
</dbReference>
<dbReference type="Pfam" id="PF10180">
    <property type="entry name" value="WKF"/>
    <property type="match status" value="1"/>
</dbReference>
<feature type="compositionally biased region" description="Basic residues" evidence="1">
    <location>
        <begin position="99"/>
        <end position="109"/>
    </location>
</feature>
<dbReference type="InterPro" id="IPR019327">
    <property type="entry name" value="WKF"/>
</dbReference>
<organism evidence="5">
    <name type="scientific">Schistocephalus solidus</name>
    <name type="common">Tapeworm</name>
    <dbReference type="NCBI Taxonomy" id="70667"/>
    <lineage>
        <taxon>Eukaryota</taxon>
        <taxon>Metazoa</taxon>
        <taxon>Spiralia</taxon>
        <taxon>Lophotrochozoa</taxon>
        <taxon>Platyhelminthes</taxon>
        <taxon>Cestoda</taxon>
        <taxon>Eucestoda</taxon>
        <taxon>Diphyllobothriidea</taxon>
        <taxon>Diphyllobothriidae</taxon>
        <taxon>Schistocephalus</taxon>
    </lineage>
</organism>
<dbReference type="AlphaFoldDB" id="A0A183SXE6"/>
<feature type="region of interest" description="Disordered" evidence="1">
    <location>
        <begin position="99"/>
        <end position="118"/>
    </location>
</feature>
<keyword evidence="4" id="KW-1185">Reference proteome</keyword>
<protein>
    <submittedName>
        <fullName evidence="5">WKF domain-containing protein</fullName>
    </submittedName>
</protein>
<evidence type="ECO:0000259" key="2">
    <source>
        <dbReference type="Pfam" id="PF10180"/>
    </source>
</evidence>
<name>A0A183SXE6_SCHSO</name>
<evidence type="ECO:0000256" key="1">
    <source>
        <dbReference type="SAM" id="MobiDB-lite"/>
    </source>
</evidence>
<dbReference type="EMBL" id="UYSU01034911">
    <property type="protein sequence ID" value="VDL95281.1"/>
    <property type="molecule type" value="Genomic_DNA"/>
</dbReference>
<gene>
    <name evidence="3" type="ORF">SSLN_LOCUS8896</name>
</gene>
<dbReference type="PANTHER" id="PTHR22306:SF2">
    <property type="entry name" value="CHROMOSOME 7 OPEN READING FRAME 50"/>
    <property type="match status" value="1"/>
</dbReference>
<dbReference type="OrthoDB" id="10261563at2759"/>
<evidence type="ECO:0000313" key="5">
    <source>
        <dbReference type="WBParaSite" id="SSLN_0000923501-mRNA-1"/>
    </source>
</evidence>
<sequence length="243" mass="26548">MVSLKSDKAETPAALRSTRSVKFSTTLTCTETTPTAAAAGKLTRQPKSCLKRPAEVSVADAVADSTLTTTSSSSSSTTKKAKKSLNARKHLKWLKRKRRKEIRSRKARKTAGSAAATVRTGDRLQEALAYLTDWYEHPETWKFKKLLQVTLIKHAFDADLINDDAFELFLHYLAGMQGKSIDRLTALCHRLVENNGLLPDSFDPEVPCPTVEATPTSSDCLSSADPPTSNSSSLLLLLCHLSA</sequence>
<reference evidence="5" key="1">
    <citation type="submission" date="2016-06" db="UniProtKB">
        <authorList>
            <consortium name="WormBaseParasite"/>
        </authorList>
    </citation>
    <scope>IDENTIFICATION</scope>
</reference>
<proteinExistence type="predicted"/>